<comment type="caution">
    <text evidence="1">The sequence shown here is derived from an EMBL/GenBank/DDBJ whole genome shotgun (WGS) entry which is preliminary data.</text>
</comment>
<dbReference type="EMBL" id="SNRW01004118">
    <property type="protein sequence ID" value="KAA6388094.1"/>
    <property type="molecule type" value="Genomic_DNA"/>
</dbReference>
<accession>A0A5J4VZI8</accession>
<dbReference type="PANTHER" id="PTHR33206">
    <property type="entry name" value="PROTEIN CBG10425"/>
    <property type="match status" value="1"/>
</dbReference>
<dbReference type="Proteomes" id="UP000324800">
    <property type="component" value="Unassembled WGS sequence"/>
</dbReference>
<dbReference type="PANTHER" id="PTHR33206:SF1">
    <property type="entry name" value="DNA-DIRECTED DNA POLYMERASE"/>
    <property type="match status" value="1"/>
</dbReference>
<proteinExistence type="predicted"/>
<reference evidence="1 2" key="1">
    <citation type="submission" date="2019-03" db="EMBL/GenBank/DDBJ databases">
        <title>Single cell metagenomics reveals metabolic interactions within the superorganism composed of flagellate Streblomastix strix and complex community of Bacteroidetes bacteria on its surface.</title>
        <authorList>
            <person name="Treitli S.C."/>
            <person name="Kolisko M."/>
            <person name="Husnik F."/>
            <person name="Keeling P."/>
            <person name="Hampl V."/>
        </authorList>
    </citation>
    <scope>NUCLEOTIDE SEQUENCE [LARGE SCALE GENOMIC DNA]</scope>
    <source>
        <strain evidence="1">ST1C</strain>
    </source>
</reference>
<protein>
    <recommendedName>
        <fullName evidence="3">DNA-directed DNA polymerase</fullName>
    </recommendedName>
</protein>
<organism evidence="1 2">
    <name type="scientific">Streblomastix strix</name>
    <dbReference type="NCBI Taxonomy" id="222440"/>
    <lineage>
        <taxon>Eukaryota</taxon>
        <taxon>Metamonada</taxon>
        <taxon>Preaxostyla</taxon>
        <taxon>Oxymonadida</taxon>
        <taxon>Streblomastigidae</taxon>
        <taxon>Streblomastix</taxon>
    </lineage>
</organism>
<dbReference type="SUPFAM" id="SSF56672">
    <property type="entry name" value="DNA/RNA polymerases"/>
    <property type="match status" value="1"/>
</dbReference>
<evidence type="ECO:0000313" key="1">
    <source>
        <dbReference type="EMBL" id="KAA6388094.1"/>
    </source>
</evidence>
<dbReference type="InterPro" id="IPR043502">
    <property type="entry name" value="DNA/RNA_pol_sf"/>
</dbReference>
<name>A0A5J4VZI8_9EUKA</name>
<sequence length="1453" mass="169966">MAIVRPINDGDKYGSLYTELVTKLKDLNYTGSRTNFANVLLFLEQQLGQPYQQLMEESDVNQSDFKDRLQDRQHQLFINEFDVNRIYSDRINKAKQRLRVYDTIDQFKVKHEEEAIKAIKRVGKFKNSEATAEVVYDEVTYKLHYFNKLTQQEQLSQYADKVYDSYKGLPFKVQIDFGVLLQEKLDGNNYKYSARIPSLDNAFKHKQSTISDKKSLEQFKVDMFKQLRELMDCTYDDTKNLIVAIFNVMFATYKLVDTGTRMPYLDKHVKQHSVHYIDSDYKICFFIALAYRIRSEIDEKVNNCQVISFAKQLFAYFYRIKGKYQLFEYQYNNAAKKDQSLNKYLQEYQGFNISTEMTKFIDTFNLVVNIYTYHEELDGKTGQYRLFNSYGEPNNESMTLDLLLLSNGTEQHVMYVSNVQRLTGVLICPYCHDYVTILSTTNKRANEYFNTHVEKCKSSTHTPFILLHDVPMPICPAVLNHPTIEYLTAGGLMDQFKAQRGFITYDFETLTNQVMREITEQTTLLSQLSKLSIASTEVYPNRDKSYELVKRCYTLFDELSDDYQEQLDRYELPSNSSFVHLWLAQAFESAEQIYQCMKYDDENIPFDKCIKVLGWNSSRFDIALLWDALDCELWTMGVPIGSLNNTKSITVTHKKSHMKLQFIDAENLFGPMSLKACVKDYGDKSEHKDVFPYEIISSSNWQEVLVKTEPFEYEDFKSQLKGGYTITKDEYEQYLIDFKRFANRLEYLKYYNINDTEIMVKPLMNLIDTFEQFNIDVLHYISIASCAYATKHYSTYFPSKFNLESDKQVYYEDFDINADYSNPNPNAKPFILTTSYWKNKCYHYNQQDYKAGRETEKNVSTDDYDYYKQLFETSVCSICNAKFTYDNPPSLDRQDNELPHTKDNCLPACISCNIAHANRDPKITSLHIKMRQYAIKHNLPMTISDERVYKLLRECITGGLAAVFHRENIAGKTHINELTYDEQSNKVISQDNENVTTHVFALDGNSLYPSSYSSVKNENIPYTDHRMYMAGRSRFYSEKPYVIKNCIDQRKEIFVAKVKGYFPKSEYNNLLALPPIFRNIEIQNKEEVIGEYMYSQAQKHSLPMTKKDRKLTTLLDTNDQFMVFNNYYLWLLIDLGFIITDYKAITVFEKNTAYEPFVRTMMNLRIQSILAGSTKEKFYKLIINSSYGYDTLNTEKFGKIKMLDKAGTFIAQHHPNHMGTKRISANRFAVQLKPKAANCFTSIQSGVFTLDNAKYLYLNYIYNFMYKCLDRKRFHFVLADTDSIYISISGDPTKDCHQQFEAIVTDKQFYDQHVYQYLPDPNKDIYDYKKILGFGIENEGYELTSLGPKCYSMIVNKWNKEKQQYEFKPKITSKGISKSQDISHSDYVNVINKDIVKKGINGTLKVYDNIMSSIQVEKYALTGFNNKSIVLRNQCCCPYIKGLTAKDYIIKDQ</sequence>
<dbReference type="Gene3D" id="3.90.1600.10">
    <property type="entry name" value="Palm domain of DNA polymerase"/>
    <property type="match status" value="1"/>
</dbReference>
<gene>
    <name evidence="1" type="ORF">EZS28_016380</name>
</gene>
<dbReference type="InterPro" id="IPR023211">
    <property type="entry name" value="DNA_pol_palm_dom_sf"/>
</dbReference>
<evidence type="ECO:0008006" key="3">
    <source>
        <dbReference type="Google" id="ProtNLM"/>
    </source>
</evidence>
<evidence type="ECO:0000313" key="2">
    <source>
        <dbReference type="Proteomes" id="UP000324800"/>
    </source>
</evidence>